<protein>
    <submittedName>
        <fullName evidence="2">Uncharacterized protein</fullName>
    </submittedName>
</protein>
<keyword evidence="1" id="KW-1133">Transmembrane helix</keyword>
<evidence type="ECO:0000256" key="1">
    <source>
        <dbReference type="SAM" id="Phobius"/>
    </source>
</evidence>
<reference evidence="2 3" key="1">
    <citation type="submission" date="2024-01" db="EMBL/GenBank/DDBJ databases">
        <title>Hyphobacterium bacterium isolated from marine sediment.</title>
        <authorList>
            <person name="Zhao S."/>
        </authorList>
    </citation>
    <scope>NUCLEOTIDE SEQUENCE [LARGE SCALE GENOMIC DNA]</scope>
    <source>
        <strain evidence="2 3">Y60-23</strain>
    </source>
</reference>
<feature type="transmembrane region" description="Helical" evidence="1">
    <location>
        <begin position="153"/>
        <end position="171"/>
    </location>
</feature>
<evidence type="ECO:0000313" key="2">
    <source>
        <dbReference type="EMBL" id="MEE2566094.1"/>
    </source>
</evidence>
<sequence>MTNDIDQARENLAFMRALADSPTTPNRAMGQSFLAAGLIYGFQTLVQWGAAVGLIPLPSPFYLVFVIGCTVLFLAVLAWIIWSHRNKGTRTAIGRAYEAAFMAAGLINLSLVTVFIVFSIRDSNVAIWDYYTPILFIFQGGAWTIAYRLSRKLWLGSVAAGWFVAAIGLAVTNSTATYVLIASLAMFLLLALPGWKMMKTAADEDAD</sequence>
<feature type="transmembrane region" description="Helical" evidence="1">
    <location>
        <begin position="33"/>
        <end position="55"/>
    </location>
</feature>
<name>A0ABU7LX47_9PROT</name>
<accession>A0ABU7LX47</accession>
<evidence type="ECO:0000313" key="3">
    <source>
        <dbReference type="Proteomes" id="UP001310692"/>
    </source>
</evidence>
<feature type="transmembrane region" description="Helical" evidence="1">
    <location>
        <begin position="96"/>
        <end position="118"/>
    </location>
</feature>
<keyword evidence="1" id="KW-0472">Membrane</keyword>
<proteinExistence type="predicted"/>
<gene>
    <name evidence="2" type="ORF">V0U35_05320</name>
</gene>
<comment type="caution">
    <text evidence="2">The sequence shown here is derived from an EMBL/GenBank/DDBJ whole genome shotgun (WGS) entry which is preliminary data.</text>
</comment>
<dbReference type="Proteomes" id="UP001310692">
    <property type="component" value="Unassembled WGS sequence"/>
</dbReference>
<dbReference type="RefSeq" id="WP_330195636.1">
    <property type="nucleotide sequence ID" value="NZ_JAZDRO010000002.1"/>
</dbReference>
<keyword evidence="3" id="KW-1185">Reference proteome</keyword>
<feature type="transmembrane region" description="Helical" evidence="1">
    <location>
        <begin position="130"/>
        <end position="146"/>
    </location>
</feature>
<organism evidence="2 3">
    <name type="scientific">Hyphobacterium marinum</name>
    <dbReference type="NCBI Taxonomy" id="3116574"/>
    <lineage>
        <taxon>Bacteria</taxon>
        <taxon>Pseudomonadati</taxon>
        <taxon>Pseudomonadota</taxon>
        <taxon>Alphaproteobacteria</taxon>
        <taxon>Maricaulales</taxon>
        <taxon>Maricaulaceae</taxon>
        <taxon>Hyphobacterium</taxon>
    </lineage>
</organism>
<feature type="transmembrane region" description="Helical" evidence="1">
    <location>
        <begin position="177"/>
        <end position="195"/>
    </location>
</feature>
<keyword evidence="1" id="KW-0812">Transmembrane</keyword>
<feature type="transmembrane region" description="Helical" evidence="1">
    <location>
        <begin position="61"/>
        <end position="84"/>
    </location>
</feature>
<dbReference type="EMBL" id="JAZDRO010000002">
    <property type="protein sequence ID" value="MEE2566094.1"/>
    <property type="molecule type" value="Genomic_DNA"/>
</dbReference>